<dbReference type="GO" id="GO:0034398">
    <property type="term" value="P:telomere tethering at nuclear periphery"/>
    <property type="evidence" value="ECO:0007669"/>
    <property type="project" value="TreeGrafter"/>
</dbReference>
<dbReference type="HOGENOM" id="CLU_002330_0_0_1"/>
<evidence type="ECO:0000313" key="13">
    <source>
        <dbReference type="EMBL" id="KHJ32145.1"/>
    </source>
</evidence>
<protein>
    <submittedName>
        <fullName evidence="13">Putative nucleoporin sonb protein</fullName>
    </submittedName>
</protein>
<feature type="compositionally biased region" description="Polar residues" evidence="11">
    <location>
        <begin position="389"/>
        <end position="407"/>
    </location>
</feature>
<feature type="region of interest" description="Disordered" evidence="11">
    <location>
        <begin position="992"/>
        <end position="1017"/>
    </location>
</feature>
<dbReference type="Pfam" id="PF04096">
    <property type="entry name" value="Nucleoporin2"/>
    <property type="match status" value="1"/>
</dbReference>
<comment type="caution">
    <text evidence="13">The sequence shown here is derived from an EMBL/GenBank/DDBJ whole genome shotgun (WGS) entry which is preliminary data.</text>
</comment>
<dbReference type="PANTHER" id="PTHR23198:SF6">
    <property type="entry name" value="NUCLEAR PORE COMPLEX PROTEIN NUP98-NUP96"/>
    <property type="match status" value="1"/>
</dbReference>
<dbReference type="GO" id="GO:0006606">
    <property type="term" value="P:protein import into nucleus"/>
    <property type="evidence" value="ECO:0007669"/>
    <property type="project" value="TreeGrafter"/>
</dbReference>
<feature type="region of interest" description="Disordered" evidence="11">
    <location>
        <begin position="762"/>
        <end position="813"/>
    </location>
</feature>
<keyword evidence="7" id="KW-0653">Protein transport</keyword>
<dbReference type="PANTHER" id="PTHR23198">
    <property type="entry name" value="NUCLEOPORIN"/>
    <property type="match status" value="1"/>
</dbReference>
<dbReference type="Gene3D" id="1.25.40.690">
    <property type="match status" value="1"/>
</dbReference>
<dbReference type="Gene3D" id="3.30.1610.10">
    <property type="entry name" value="Peptidase S59, nucleoporin"/>
    <property type="match status" value="1"/>
</dbReference>
<keyword evidence="8" id="KW-0811">Translocation</keyword>
<evidence type="ECO:0000256" key="9">
    <source>
        <dbReference type="ARBA" id="ARBA00023132"/>
    </source>
</evidence>
<evidence type="ECO:0000259" key="12">
    <source>
        <dbReference type="PROSITE" id="PS51434"/>
    </source>
</evidence>
<dbReference type="GO" id="GO:0044614">
    <property type="term" value="C:nuclear pore cytoplasmic filaments"/>
    <property type="evidence" value="ECO:0007669"/>
    <property type="project" value="TreeGrafter"/>
</dbReference>
<feature type="compositionally biased region" description="Polar residues" evidence="11">
    <location>
        <begin position="415"/>
        <end position="447"/>
    </location>
</feature>
<dbReference type="InterPro" id="IPR021967">
    <property type="entry name" value="Nup98_C"/>
</dbReference>
<dbReference type="GO" id="GO:0006405">
    <property type="term" value="P:RNA export from nucleus"/>
    <property type="evidence" value="ECO:0007669"/>
    <property type="project" value="TreeGrafter"/>
</dbReference>
<feature type="compositionally biased region" description="Acidic residues" evidence="11">
    <location>
        <begin position="992"/>
        <end position="1001"/>
    </location>
</feature>
<feature type="compositionally biased region" description="Polar residues" evidence="11">
    <location>
        <begin position="504"/>
        <end position="531"/>
    </location>
</feature>
<dbReference type="OMA" id="PMGKGLN"/>
<evidence type="ECO:0000256" key="4">
    <source>
        <dbReference type="ARBA" id="ARBA00022737"/>
    </source>
</evidence>
<feature type="compositionally biased region" description="Low complexity" evidence="11">
    <location>
        <begin position="12"/>
        <end position="22"/>
    </location>
</feature>
<evidence type="ECO:0000313" key="14">
    <source>
        <dbReference type="Proteomes" id="UP000030854"/>
    </source>
</evidence>
<feature type="compositionally biased region" description="Low complexity" evidence="11">
    <location>
        <begin position="464"/>
        <end position="503"/>
    </location>
</feature>
<comment type="subcellular location">
    <subcellularLocation>
        <location evidence="1">Nucleus</location>
        <location evidence="1">Nuclear pore complex</location>
    </subcellularLocation>
</comment>
<dbReference type="FunFam" id="3.30.1610.10:FF:000003">
    <property type="entry name" value="Nucleoporin SONB, putative"/>
    <property type="match status" value="1"/>
</dbReference>
<dbReference type="GO" id="GO:0051028">
    <property type="term" value="P:mRNA transport"/>
    <property type="evidence" value="ECO:0007669"/>
    <property type="project" value="UniProtKB-KW"/>
</dbReference>
<dbReference type="PROSITE" id="PS51434">
    <property type="entry name" value="NUP_C"/>
    <property type="match status" value="1"/>
</dbReference>
<evidence type="ECO:0000256" key="6">
    <source>
        <dbReference type="ARBA" id="ARBA00022816"/>
    </source>
</evidence>
<sequence length="1880" mass="202424">MSGFGAFGGFGQNTSNNSQTGTTGFGAFGSGTSTNTGFGTPNTGFGSTGFGNTNAFGSAATTNAFGTAKPSAFGTPAVSGGLFGNNNTTGSTFGSGAFGSSATPAPTFGSNTNGAGIFGGATSTPFGGTASTTTSSAFGAPASTTIAQTGLMECQGTGNVAFQAYVEKEPNSTTNQQNSFQNIAFQTPYQKFSMEELRLADYNQGRRFGNASNQPGAFGQTNFGGFGTNNTGFGTTTNTTGGNMFGSVATSSPFGTNTQANSGFGAATTNSGTGLFGAKPATGGIFGSTQPSSGLFGNSSNTGFGGSNTNLFNSANTGGSLFGQNATPKPAFSFASPTTNNSTNAFGTSSTTGLFGNTGGFGNSNQQQPASTGFGSQTATPNAFGGFGTNNLQPGTSSLFGNNQSKPTGGLFGAPSTTTNSTGLFGSAQTAPTTNLFGASNTTQNSGGLFGNKPAATGTDNIFGNSNNNQTNTSGNMFGSFGNQNQQQSNSLFGGNNNNSFQQKPSIFGTSQAGGVNSPFSNTGTQQQNSLFGGFNNNQSQQLQQNNSSIFGSNNSPFSNQNQKAPQSLTASIGDNTAYGLQSLFSDIATNQVNNPGPIATPLSGHRNSIGPKSAALPLYKLNSGSASRFSTPQRRGFGLSYSAYGSPASTTSTSSTPGAFSNTLLGNSSFNRTLSKSMSTSSLRRSFNTEDSILAPGAFSASPRNRSLGSTGNVKKLTISKNIKSDLFNPLATQPQAIAPSNSGILKKRVSFDANTNGNANLNINGTSSPLKHANSATPSSAELGYMRPHSSGNNSNSAFSSLNSEAEPVANSNNQLAIVREEETHDPGEANALELMKDKNPGEYWMSPSKTELEKMNRVQRQRVSNLIVGRYGVGSVQFDVPVDLTSINLDDIMDGIVKIEVRQVTVYPDNHKKPPMGKGLNVPSTIILENSWPRKKDRKTPLIDKSGIRLQKHIDKLKKVEDTEFVDYDMLTGTWTFRVPHFTTYGFPEEDEEDEVEVEDTRSPNENLRSGISDFFNSSYTSTSQLTRSEYGPEDTFEFRKSKKILPGTFDSQDVFGDTDETTESFEQELNIDNRSVGSLSDIMTEEPMDNYSGMYESDSVSIMDQEMVGSFIDNENSMQLIEQSKSQYDGFTSYDSPSTQRFLACDDWISTLQATVSPKKKSRALLKSLAQPQDTYNKSSPTPAQSKYTSDKKGFSTSIDLMNSLFGQTNGSVKSIKTSRNYGESEWPRAKRTEISDENNLQTVDIETLFHNSMKPRWGPDGTLIYAAPLLGRGSRIKNDLLVGLKREIVSEHRDVRFAKFSNEASTDLLKKHKEITVIDDTCDIPQAVLSDNLMFTDLIDENASKYEKLVWQLASILWDSIQIPEELFEMPHIESRIRKTNLSKFWEKIVDDTSSRQVALARSNEEKAIACLSGHKIDDACSNLVAAGNMRLSTLIALIGSKDSIKSDMQAQIDAWQKSQILSEMTQPVRALYELLAGNVCVCDEVKGPPEDRVESFSISKRFGLNWRQAFGLRLWYAISVDDPIEAAVECFANDLSTGKEESWPSPWYVEQKVPELWQDPCVNEREDLFWGILKLNTFENADLEDVLRPENSQLSPMDMRLSWQLSQAILSLGSIKFVGDNDVKSDQTTLSFASQLINEGNWLDATFVLLHLSSPVARMMAIKDHLGCNAGHIGTVDCPNFKALVQSFKIPAAWIWEAKALYKRSVEKDPRGEVECLLKAGCFNEAHQTFSRMVAPKAIVELDYKSLDILLKDFAGKDITIGDWPHGGGLYSDFLTLIECEETSCYPVDELVLERLLCGLPSVAEESRQTNFMENVAIGFMSDVVAKTMISLAKNGMKISLAKILNLPLTEDKYLKYSVEISTVYFRDVMAKLA</sequence>
<dbReference type="GO" id="GO:0000973">
    <property type="term" value="P:post-transcriptional tethering of RNA polymerase II gene DNA at nuclear periphery"/>
    <property type="evidence" value="ECO:0007669"/>
    <property type="project" value="TreeGrafter"/>
</dbReference>
<evidence type="ECO:0000256" key="11">
    <source>
        <dbReference type="SAM" id="MobiDB-lite"/>
    </source>
</evidence>
<accession>A0A0B1P485</accession>
<evidence type="ECO:0000256" key="2">
    <source>
        <dbReference type="ARBA" id="ARBA00008926"/>
    </source>
</evidence>
<feature type="domain" description="Peptidase S59" evidence="12">
    <location>
        <begin position="843"/>
        <end position="985"/>
    </location>
</feature>
<keyword evidence="3" id="KW-0813">Transport</keyword>
<gene>
    <name evidence="13" type="ORF">EV44_g4631</name>
</gene>
<dbReference type="Pfam" id="PF13634">
    <property type="entry name" value="Nucleoporin_FG"/>
    <property type="match status" value="1"/>
</dbReference>
<organism evidence="13 14">
    <name type="scientific">Uncinula necator</name>
    <name type="common">Grape powdery mildew</name>
    <dbReference type="NCBI Taxonomy" id="52586"/>
    <lineage>
        <taxon>Eukaryota</taxon>
        <taxon>Fungi</taxon>
        <taxon>Dikarya</taxon>
        <taxon>Ascomycota</taxon>
        <taxon>Pezizomycotina</taxon>
        <taxon>Leotiomycetes</taxon>
        <taxon>Erysiphales</taxon>
        <taxon>Erysiphaceae</taxon>
        <taxon>Erysiphe</taxon>
    </lineage>
</organism>
<feature type="region of interest" description="Disordered" evidence="11">
    <location>
        <begin position="357"/>
        <end position="540"/>
    </location>
</feature>
<evidence type="ECO:0000256" key="1">
    <source>
        <dbReference type="ARBA" id="ARBA00004567"/>
    </source>
</evidence>
<dbReference type="Gene3D" id="1.10.10.2360">
    <property type="match status" value="1"/>
</dbReference>
<feature type="compositionally biased region" description="Polar residues" evidence="11">
    <location>
        <begin position="369"/>
        <end position="381"/>
    </location>
</feature>
<dbReference type="EMBL" id="JNVN01002297">
    <property type="protein sequence ID" value="KHJ32145.1"/>
    <property type="molecule type" value="Genomic_DNA"/>
</dbReference>
<feature type="region of interest" description="Disordered" evidence="11">
    <location>
        <begin position="1169"/>
        <end position="1196"/>
    </location>
</feature>
<dbReference type="Proteomes" id="UP000030854">
    <property type="component" value="Unassembled WGS sequence"/>
</dbReference>
<proteinExistence type="inferred from homology"/>
<evidence type="ECO:0000256" key="10">
    <source>
        <dbReference type="ARBA" id="ARBA00023242"/>
    </source>
</evidence>
<feature type="compositionally biased region" description="Low complexity" evidence="11">
    <location>
        <begin position="792"/>
        <end position="806"/>
    </location>
</feature>
<feature type="region of interest" description="Disordered" evidence="11">
    <location>
        <begin position="9"/>
        <end position="28"/>
    </location>
</feature>
<dbReference type="InterPro" id="IPR025574">
    <property type="entry name" value="Nucleoporin_FG_rpt"/>
</dbReference>
<dbReference type="GO" id="GO:0008139">
    <property type="term" value="F:nuclear localization sequence binding"/>
    <property type="evidence" value="ECO:0007669"/>
    <property type="project" value="TreeGrafter"/>
</dbReference>
<keyword evidence="14" id="KW-1185">Reference proteome</keyword>
<dbReference type="InterPro" id="IPR007230">
    <property type="entry name" value="Nup98_auto-Pept-S59_dom"/>
</dbReference>
<feature type="compositionally biased region" description="Polar residues" evidence="11">
    <location>
        <begin position="1007"/>
        <end position="1017"/>
    </location>
</feature>
<dbReference type="Pfam" id="PF12110">
    <property type="entry name" value="Nup96"/>
    <property type="match status" value="1"/>
</dbReference>
<name>A0A0B1P485_UNCNE</name>
<reference evidence="13 14" key="1">
    <citation type="journal article" date="2014" name="BMC Genomics">
        <title>Adaptive genomic structural variation in the grape powdery mildew pathogen, Erysiphe necator.</title>
        <authorList>
            <person name="Jones L."/>
            <person name="Riaz S."/>
            <person name="Morales-Cruz A."/>
            <person name="Amrine K.C."/>
            <person name="McGuire B."/>
            <person name="Gubler W.D."/>
            <person name="Walker M.A."/>
            <person name="Cantu D."/>
        </authorList>
    </citation>
    <scope>NUCLEOTIDE SEQUENCE [LARGE SCALE GENOMIC DNA]</scope>
    <source>
        <strain evidence="14">c</strain>
    </source>
</reference>
<dbReference type="InterPro" id="IPR036903">
    <property type="entry name" value="Nup98_auto-Pept-S59_dom_sf"/>
</dbReference>
<keyword evidence="6" id="KW-0509">mRNA transport</keyword>
<dbReference type="GO" id="GO:0003723">
    <property type="term" value="F:RNA binding"/>
    <property type="evidence" value="ECO:0007669"/>
    <property type="project" value="TreeGrafter"/>
</dbReference>
<dbReference type="InterPro" id="IPR037665">
    <property type="entry name" value="Nucleoporin_S59-like"/>
</dbReference>
<keyword evidence="4" id="KW-0677">Repeat</keyword>
<evidence type="ECO:0000256" key="3">
    <source>
        <dbReference type="ARBA" id="ARBA00022448"/>
    </source>
</evidence>
<evidence type="ECO:0000256" key="7">
    <source>
        <dbReference type="ARBA" id="ARBA00022927"/>
    </source>
</evidence>
<evidence type="ECO:0000256" key="8">
    <source>
        <dbReference type="ARBA" id="ARBA00023010"/>
    </source>
</evidence>
<dbReference type="SUPFAM" id="SSF82215">
    <property type="entry name" value="C-terminal autoproteolytic domain of nucleoporin nup98"/>
    <property type="match status" value="1"/>
</dbReference>
<comment type="similarity">
    <text evidence="2">Belongs to the nucleoporin GLFG family.</text>
</comment>
<dbReference type="GO" id="GO:0017056">
    <property type="term" value="F:structural constituent of nuclear pore"/>
    <property type="evidence" value="ECO:0007669"/>
    <property type="project" value="InterPro"/>
</dbReference>
<feature type="compositionally biased region" description="Polar residues" evidence="11">
    <location>
        <begin position="1175"/>
        <end position="1192"/>
    </location>
</feature>
<keyword evidence="9" id="KW-0906">Nuclear pore complex</keyword>
<dbReference type="STRING" id="52586.A0A0B1P485"/>
<keyword evidence="10" id="KW-0539">Nucleus</keyword>
<keyword evidence="5" id="KW-0068">Autocatalytic cleavage</keyword>
<evidence type="ECO:0000256" key="5">
    <source>
        <dbReference type="ARBA" id="ARBA00022813"/>
    </source>
</evidence>